<dbReference type="GO" id="GO:0003677">
    <property type="term" value="F:DNA binding"/>
    <property type="evidence" value="ECO:0007669"/>
    <property type="project" value="UniProtKB-UniRule"/>
</dbReference>
<name>A0A6H0UCG1_9LACT</name>
<sequence length="220" mass="25530">MKGIKFSDELKVTKHRTAKSHPYQGRLGYFDPIDYVWKSAVIGMKSKNREAKNMARSELEKKILEKFKQVKVENNGTLGEALDEYLEYRKKAVSKATLVQDLIALKGLRSFKQNLPLLNVNEEHIKRIVGAWKGNSTTQLAYLNIMKNFFRKCIEKGYLIDNPAEKIKIINKKATSYEIHKKEDKYFTISEQKRLFAAMEKYDNPNCKMKLATSGKKFSH</sequence>
<evidence type="ECO:0000313" key="5">
    <source>
        <dbReference type="Proteomes" id="UP000501945"/>
    </source>
</evidence>
<dbReference type="InterPro" id="IPR010998">
    <property type="entry name" value="Integrase_recombinase_N"/>
</dbReference>
<dbReference type="InterPro" id="IPR025269">
    <property type="entry name" value="SAM-like_dom"/>
</dbReference>
<dbReference type="InterPro" id="IPR044068">
    <property type="entry name" value="CB"/>
</dbReference>
<dbReference type="PROSITE" id="PS51900">
    <property type="entry name" value="CB"/>
    <property type="match status" value="1"/>
</dbReference>
<dbReference type="AlphaFoldDB" id="A0A6H0UCG1"/>
<evidence type="ECO:0000313" key="4">
    <source>
        <dbReference type="EMBL" id="QIW53472.1"/>
    </source>
</evidence>
<dbReference type="InterPro" id="IPR011010">
    <property type="entry name" value="DNA_brk_join_enz"/>
</dbReference>
<dbReference type="Proteomes" id="UP000501945">
    <property type="component" value="Chromosome"/>
</dbReference>
<dbReference type="SUPFAM" id="SSF56349">
    <property type="entry name" value="DNA breaking-rejoining enzymes"/>
    <property type="match status" value="1"/>
</dbReference>
<gene>
    <name evidence="4" type="ORF">GU336_04565</name>
</gene>
<dbReference type="Pfam" id="PF13102">
    <property type="entry name" value="Phage_int_SAM_5"/>
    <property type="match status" value="1"/>
</dbReference>
<proteinExistence type="predicted"/>
<reference evidence="4 5" key="1">
    <citation type="submission" date="2019-12" db="EMBL/GenBank/DDBJ databases">
        <title>Whole genome sequences of Lactococcus raffinolactis strains isolated from sewage.</title>
        <authorList>
            <person name="Ybazeta G."/>
            <person name="Ross M."/>
            <person name="Brabant-Kirwan D."/>
            <person name="Saleh M."/>
            <person name="Dillon J.A."/>
            <person name="Splinter K."/>
            <person name="Nokhbeh R."/>
        </authorList>
    </citation>
    <scope>NUCLEOTIDE SEQUENCE [LARGE SCALE GENOMIC DNA]</scope>
    <source>
        <strain evidence="4 5">Lr_19_5</strain>
    </source>
</reference>
<dbReference type="Gene3D" id="1.10.150.130">
    <property type="match status" value="1"/>
</dbReference>
<evidence type="ECO:0000259" key="3">
    <source>
        <dbReference type="PROSITE" id="PS51900"/>
    </source>
</evidence>
<evidence type="ECO:0000256" key="1">
    <source>
        <dbReference type="ARBA" id="ARBA00023125"/>
    </source>
</evidence>
<evidence type="ECO:0000256" key="2">
    <source>
        <dbReference type="PROSITE-ProRule" id="PRU01248"/>
    </source>
</evidence>
<keyword evidence="1 2" id="KW-0238">DNA-binding</keyword>
<feature type="domain" description="Core-binding (CB)" evidence="3">
    <location>
        <begin position="76"/>
        <end position="154"/>
    </location>
</feature>
<accession>A0A6H0UCG1</accession>
<organism evidence="4 5">
    <name type="scientific">Pseudolactococcus raffinolactis</name>
    <dbReference type="NCBI Taxonomy" id="1366"/>
    <lineage>
        <taxon>Bacteria</taxon>
        <taxon>Bacillati</taxon>
        <taxon>Bacillota</taxon>
        <taxon>Bacilli</taxon>
        <taxon>Lactobacillales</taxon>
        <taxon>Streptococcaceae</taxon>
        <taxon>Pseudolactococcus</taxon>
    </lineage>
</organism>
<protein>
    <recommendedName>
        <fullName evidence="3">Core-binding (CB) domain-containing protein</fullName>
    </recommendedName>
</protein>
<dbReference type="EMBL" id="CP047616">
    <property type="protein sequence ID" value="QIW53472.1"/>
    <property type="molecule type" value="Genomic_DNA"/>
</dbReference>
<dbReference type="RefSeq" id="WP_167838573.1">
    <property type="nucleotide sequence ID" value="NZ_CP047616.1"/>
</dbReference>